<dbReference type="InterPro" id="IPR004307">
    <property type="entry name" value="TspO_MBR"/>
</dbReference>
<dbReference type="GO" id="GO:0033013">
    <property type="term" value="P:tetrapyrrole metabolic process"/>
    <property type="evidence" value="ECO:0007669"/>
    <property type="project" value="UniProtKB-ARBA"/>
</dbReference>
<sequence>MNQLASPGQLRMAFWRWALFIVPLTVLLGFASAQFAGTGEENPWFAALIKPDAQPPGWAFPLAWAVLYVMIGFAVSLVLNARNAPGRWLAVGFWVAQLALNLFWSILFFGMHQVGAAFYLLVAIFMLATITTLLFGKIRALAAWLMVPYLVWLCFASILNKQIDTLNPDAATLIVPTAQSGGALPPSQ</sequence>
<comment type="similarity">
    <text evidence="2">Belongs to the TspO/BZRP family.</text>
</comment>
<keyword evidence="3 6" id="KW-0812">Transmembrane</keyword>
<dbReference type="PANTHER" id="PTHR10057:SF0">
    <property type="entry name" value="TRANSLOCATOR PROTEIN"/>
    <property type="match status" value="1"/>
</dbReference>
<dbReference type="Gene3D" id="1.20.1260.100">
    <property type="entry name" value="TspO/MBR protein"/>
    <property type="match status" value="1"/>
</dbReference>
<evidence type="ECO:0000256" key="5">
    <source>
        <dbReference type="ARBA" id="ARBA00023136"/>
    </source>
</evidence>
<feature type="transmembrane region" description="Helical" evidence="6">
    <location>
        <begin position="116"/>
        <end position="135"/>
    </location>
</feature>
<reference evidence="7 8" key="1">
    <citation type="submission" date="2023-10" db="EMBL/GenBank/DDBJ databases">
        <title>Complete genome sequence of a Sphingomonadaceae bacterium.</title>
        <authorList>
            <person name="Yan C."/>
        </authorList>
    </citation>
    <scope>NUCLEOTIDE SEQUENCE [LARGE SCALE GENOMIC DNA]</scope>
    <source>
        <strain evidence="7 8">SCSIO 66989</strain>
    </source>
</reference>
<dbReference type="CDD" id="cd15904">
    <property type="entry name" value="TSPO_MBR"/>
    <property type="match status" value="1"/>
</dbReference>
<dbReference type="RefSeq" id="WP_317083572.1">
    <property type="nucleotide sequence ID" value="NZ_CP136594.1"/>
</dbReference>
<feature type="transmembrane region" description="Helical" evidence="6">
    <location>
        <begin position="91"/>
        <end position="110"/>
    </location>
</feature>
<organism evidence="7 8">
    <name type="scientific">Alterisphingorhabdus coralli</name>
    <dbReference type="NCBI Taxonomy" id="3071408"/>
    <lineage>
        <taxon>Bacteria</taxon>
        <taxon>Pseudomonadati</taxon>
        <taxon>Pseudomonadota</taxon>
        <taxon>Alphaproteobacteria</taxon>
        <taxon>Sphingomonadales</taxon>
        <taxon>Sphingomonadaceae</taxon>
        <taxon>Alterisphingorhabdus (ex Yan et al. 2024)</taxon>
    </lineage>
</organism>
<keyword evidence="5 6" id="KW-0472">Membrane</keyword>
<protein>
    <submittedName>
        <fullName evidence="7">TspO/MBR family protein</fullName>
    </submittedName>
</protein>
<gene>
    <name evidence="7" type="ORF">RB602_05185</name>
</gene>
<evidence type="ECO:0000313" key="8">
    <source>
        <dbReference type="Proteomes" id="UP001302429"/>
    </source>
</evidence>
<dbReference type="Proteomes" id="UP001302429">
    <property type="component" value="Chromosome"/>
</dbReference>
<evidence type="ECO:0000256" key="4">
    <source>
        <dbReference type="ARBA" id="ARBA00022989"/>
    </source>
</evidence>
<proteinExistence type="inferred from homology"/>
<dbReference type="EMBL" id="CP136594">
    <property type="protein sequence ID" value="WOE76110.1"/>
    <property type="molecule type" value="Genomic_DNA"/>
</dbReference>
<dbReference type="PANTHER" id="PTHR10057">
    <property type="entry name" value="PERIPHERAL-TYPE BENZODIAZEPINE RECEPTOR"/>
    <property type="match status" value="1"/>
</dbReference>
<feature type="transmembrane region" description="Helical" evidence="6">
    <location>
        <begin position="57"/>
        <end position="79"/>
    </location>
</feature>
<evidence type="ECO:0000256" key="2">
    <source>
        <dbReference type="ARBA" id="ARBA00007524"/>
    </source>
</evidence>
<name>A0AA97I283_9SPHN</name>
<comment type="subcellular location">
    <subcellularLocation>
        <location evidence="1">Membrane</location>
        <topology evidence="1">Multi-pass membrane protein</topology>
    </subcellularLocation>
</comment>
<dbReference type="Pfam" id="PF03073">
    <property type="entry name" value="TspO_MBR"/>
    <property type="match status" value="1"/>
</dbReference>
<dbReference type="FunFam" id="1.20.1260.100:FF:000001">
    <property type="entry name" value="translocator protein 2"/>
    <property type="match status" value="1"/>
</dbReference>
<feature type="transmembrane region" description="Helical" evidence="6">
    <location>
        <begin position="142"/>
        <end position="159"/>
    </location>
</feature>
<dbReference type="KEGG" id="acoa:RB602_05185"/>
<dbReference type="PIRSF" id="PIRSF005859">
    <property type="entry name" value="PBR"/>
    <property type="match status" value="1"/>
</dbReference>
<evidence type="ECO:0000256" key="3">
    <source>
        <dbReference type="ARBA" id="ARBA00022692"/>
    </source>
</evidence>
<evidence type="ECO:0000313" key="7">
    <source>
        <dbReference type="EMBL" id="WOE76110.1"/>
    </source>
</evidence>
<keyword evidence="4 6" id="KW-1133">Transmembrane helix</keyword>
<keyword evidence="8" id="KW-1185">Reference proteome</keyword>
<dbReference type="AlphaFoldDB" id="A0AA97I283"/>
<evidence type="ECO:0000256" key="6">
    <source>
        <dbReference type="SAM" id="Phobius"/>
    </source>
</evidence>
<accession>A0AA97I283</accession>
<evidence type="ECO:0000256" key="1">
    <source>
        <dbReference type="ARBA" id="ARBA00004141"/>
    </source>
</evidence>
<dbReference type="InterPro" id="IPR038330">
    <property type="entry name" value="TspO/MBR-related_sf"/>
</dbReference>
<dbReference type="GO" id="GO:0016020">
    <property type="term" value="C:membrane"/>
    <property type="evidence" value="ECO:0007669"/>
    <property type="project" value="UniProtKB-SubCell"/>
</dbReference>